<feature type="compositionally biased region" description="Polar residues" evidence="4">
    <location>
        <begin position="276"/>
        <end position="291"/>
    </location>
</feature>
<dbReference type="PANTHER" id="PTHR46090:SF2">
    <property type="entry name" value="ADP-RIBOSYLATION FACTOR-LIKE PROTEIN 13B"/>
    <property type="match status" value="1"/>
</dbReference>
<dbReference type="OrthoDB" id="14717at2759"/>
<reference evidence="6" key="2">
    <citation type="journal article" date="2016" name="Sci. Rep.">
        <title>Dictyocaulus viviparus genome, variome and transcriptome elucidate lungworm biology and support future intervention.</title>
        <authorList>
            <person name="McNulty S.N."/>
            <person name="Strube C."/>
            <person name="Rosa B.A."/>
            <person name="Martin J.C."/>
            <person name="Tyagi R."/>
            <person name="Choi Y.J."/>
            <person name="Wang Q."/>
            <person name="Hallsworth Pepin K."/>
            <person name="Zhang X."/>
            <person name="Ozersky P."/>
            <person name="Wilson R.K."/>
            <person name="Sternberg P.W."/>
            <person name="Gasser R.B."/>
            <person name="Mitreva M."/>
        </authorList>
    </citation>
    <scope>NUCLEOTIDE SEQUENCE [LARGE SCALE GENOMIC DNA]</scope>
    <source>
        <strain evidence="6">HannoverDv2000</strain>
    </source>
</reference>
<proteinExistence type="predicted"/>
<evidence type="ECO:0000313" key="5">
    <source>
        <dbReference type="EMBL" id="KJH43618.1"/>
    </source>
</evidence>
<name>A0A0D8XG76_DICVI</name>
<protein>
    <recommendedName>
        <fullName evidence="7">ADP-ribosylation factor family protein</fullName>
    </recommendedName>
</protein>
<evidence type="ECO:0000313" key="6">
    <source>
        <dbReference type="Proteomes" id="UP000053766"/>
    </source>
</evidence>
<feature type="region of interest" description="Disordered" evidence="4">
    <location>
        <begin position="263"/>
        <end position="301"/>
    </location>
</feature>
<keyword evidence="6" id="KW-1185">Reference proteome</keyword>
<dbReference type="GO" id="GO:1905515">
    <property type="term" value="P:non-motile cilium assembly"/>
    <property type="evidence" value="ECO:0007669"/>
    <property type="project" value="TreeGrafter"/>
</dbReference>
<dbReference type="InterPro" id="IPR051995">
    <property type="entry name" value="Ciliary_GTPase"/>
</dbReference>
<dbReference type="Pfam" id="PF00025">
    <property type="entry name" value="Arf"/>
    <property type="match status" value="1"/>
</dbReference>
<feature type="binding site" evidence="3">
    <location>
        <position position="19"/>
    </location>
    <ligand>
        <name>GTP</name>
        <dbReference type="ChEBI" id="CHEBI:37565"/>
    </ligand>
</feature>
<dbReference type="InterPro" id="IPR027417">
    <property type="entry name" value="P-loop_NTPase"/>
</dbReference>
<feature type="compositionally biased region" description="Pro residues" evidence="4">
    <location>
        <begin position="292"/>
        <end position="301"/>
    </location>
</feature>
<dbReference type="GO" id="GO:0060170">
    <property type="term" value="C:ciliary membrane"/>
    <property type="evidence" value="ECO:0007669"/>
    <property type="project" value="TreeGrafter"/>
</dbReference>
<organism evidence="5 6">
    <name type="scientific">Dictyocaulus viviparus</name>
    <name type="common">Bovine lungworm</name>
    <dbReference type="NCBI Taxonomy" id="29172"/>
    <lineage>
        <taxon>Eukaryota</taxon>
        <taxon>Metazoa</taxon>
        <taxon>Ecdysozoa</taxon>
        <taxon>Nematoda</taxon>
        <taxon>Chromadorea</taxon>
        <taxon>Rhabditida</taxon>
        <taxon>Rhabditina</taxon>
        <taxon>Rhabditomorpha</taxon>
        <taxon>Strongyloidea</taxon>
        <taxon>Metastrongylidae</taxon>
        <taxon>Dictyocaulus</taxon>
    </lineage>
</organism>
<dbReference type="STRING" id="29172.A0A0D8XG76"/>
<gene>
    <name evidence="5" type="ORF">DICVIV_10360</name>
</gene>
<dbReference type="Proteomes" id="UP000053766">
    <property type="component" value="Unassembled WGS sequence"/>
</dbReference>
<keyword evidence="1 3" id="KW-0547">Nucleotide-binding</keyword>
<evidence type="ECO:0008006" key="7">
    <source>
        <dbReference type="Google" id="ProtNLM"/>
    </source>
</evidence>
<dbReference type="GO" id="GO:0097730">
    <property type="term" value="C:non-motile cilium"/>
    <property type="evidence" value="ECO:0007669"/>
    <property type="project" value="TreeGrafter"/>
</dbReference>
<dbReference type="GO" id="GO:0005525">
    <property type="term" value="F:GTP binding"/>
    <property type="evidence" value="ECO:0007669"/>
    <property type="project" value="UniProtKB-KW"/>
</dbReference>
<accession>A0A0D8XG76</accession>
<evidence type="ECO:0000256" key="2">
    <source>
        <dbReference type="ARBA" id="ARBA00023134"/>
    </source>
</evidence>
<evidence type="ECO:0000256" key="4">
    <source>
        <dbReference type="SAM" id="MobiDB-lite"/>
    </source>
</evidence>
<dbReference type="PANTHER" id="PTHR46090">
    <property type="entry name" value="ADP-RIBOSYLATION FACTOR-LIKE PROTEIN 13B"/>
    <property type="match status" value="1"/>
</dbReference>
<keyword evidence="2 3" id="KW-0342">GTP-binding</keyword>
<dbReference type="AlphaFoldDB" id="A0A0D8XG76"/>
<dbReference type="SUPFAM" id="SSF52540">
    <property type="entry name" value="P-loop containing nucleoside triphosphate hydrolases"/>
    <property type="match status" value="1"/>
</dbReference>
<evidence type="ECO:0000256" key="1">
    <source>
        <dbReference type="ARBA" id="ARBA00022741"/>
    </source>
</evidence>
<dbReference type="InterPro" id="IPR006689">
    <property type="entry name" value="Small_GTPase_ARF/SAR"/>
</dbReference>
<dbReference type="GO" id="GO:0097500">
    <property type="term" value="P:receptor localization to non-motile cilium"/>
    <property type="evidence" value="ECO:0007669"/>
    <property type="project" value="TreeGrafter"/>
</dbReference>
<dbReference type="EMBL" id="KN716541">
    <property type="protein sequence ID" value="KJH43618.1"/>
    <property type="molecule type" value="Genomic_DNA"/>
</dbReference>
<dbReference type="GO" id="GO:0003924">
    <property type="term" value="F:GTPase activity"/>
    <property type="evidence" value="ECO:0007669"/>
    <property type="project" value="InterPro"/>
</dbReference>
<dbReference type="Gene3D" id="3.40.50.300">
    <property type="entry name" value="P-loop containing nucleotide triphosphate hydrolases"/>
    <property type="match status" value="1"/>
</dbReference>
<evidence type="ECO:0000256" key="3">
    <source>
        <dbReference type="PIRSR" id="PIRSR606689-1"/>
    </source>
</evidence>
<sequence>MIDMKYDDQFTIKVYDLGGHERIRDIWTNYYAEVHGIMYVVDLSNEERLEENYETLKKLQQHQGTSRKPFLIVLNKRKPTELDDFDFTMNANLNAIGLQYEQMIFVTHVNEYKGEVVFYIIIVFAIPIKFQYIGTIEFQLDKAKYPPPPVSKRPRRSANPLLTQFCVFIDKIIEHYVYLSEGVRSAEIALKTRQQSERDERRLRLMRQEEDIRSNEVAQLEGRYTSHNGNVRCETVMELATQMPHGETQTTTPVELESRQKTMKCSPSPKLDNHSPVESLTWSPSPNHLSTPNPPIAKPLPPPRRTWTKVTPLQDAQQSLPVLHDVDIFTTKQSSVDTPYDLGQEKHKARMRRIQEGFRKRVHNAQL</sequence>
<reference evidence="5 6" key="1">
    <citation type="submission" date="2013-11" db="EMBL/GenBank/DDBJ databases">
        <title>Draft genome of the bovine lungworm Dictyocaulus viviparus.</title>
        <authorList>
            <person name="Mitreva M."/>
        </authorList>
    </citation>
    <scope>NUCLEOTIDE SEQUENCE [LARGE SCALE GENOMIC DNA]</scope>
    <source>
        <strain evidence="5 6">HannoverDv2000</strain>
    </source>
</reference>